<organism evidence="1 2">
    <name type="scientific">Vitis vinifera</name>
    <name type="common">Grape</name>
    <dbReference type="NCBI Taxonomy" id="29760"/>
    <lineage>
        <taxon>Eukaryota</taxon>
        <taxon>Viridiplantae</taxon>
        <taxon>Streptophyta</taxon>
        <taxon>Embryophyta</taxon>
        <taxon>Tracheophyta</taxon>
        <taxon>Spermatophyta</taxon>
        <taxon>Magnoliopsida</taxon>
        <taxon>eudicotyledons</taxon>
        <taxon>Gunneridae</taxon>
        <taxon>Pentapetalae</taxon>
        <taxon>rosids</taxon>
        <taxon>Vitales</taxon>
        <taxon>Vitaceae</taxon>
        <taxon>Viteae</taxon>
        <taxon>Vitis</taxon>
    </lineage>
</organism>
<name>A0A438DRG9_VITVI</name>
<gene>
    <name evidence="1" type="ORF">CK203_095115</name>
</gene>
<accession>A0A438DRG9</accession>
<evidence type="ECO:0000313" key="2">
    <source>
        <dbReference type="Proteomes" id="UP000288805"/>
    </source>
</evidence>
<comment type="caution">
    <text evidence="1">The sequence shown here is derived from an EMBL/GenBank/DDBJ whole genome shotgun (WGS) entry which is preliminary data.</text>
</comment>
<sequence>MHGQVERELSIKNLAILNKTLLRKWCSRFVCERNALWKQVNVGKYMQEEEDRCTREVTETYGVGVWKAIKGGWEVFKGRTSFEVGFGSRVKF</sequence>
<dbReference type="EMBL" id="QGNW01001514">
    <property type="protein sequence ID" value="RVW38096.1"/>
    <property type="molecule type" value="Genomic_DNA"/>
</dbReference>
<reference evidence="1 2" key="1">
    <citation type="journal article" date="2018" name="PLoS Genet.">
        <title>Population sequencing reveals clonal diversity and ancestral inbreeding in the grapevine cultivar Chardonnay.</title>
        <authorList>
            <person name="Roach M.J."/>
            <person name="Johnson D.L."/>
            <person name="Bohlmann J."/>
            <person name="van Vuuren H.J."/>
            <person name="Jones S.J."/>
            <person name="Pretorius I.S."/>
            <person name="Schmidt S.A."/>
            <person name="Borneman A.R."/>
        </authorList>
    </citation>
    <scope>NUCLEOTIDE SEQUENCE [LARGE SCALE GENOMIC DNA]</scope>
    <source>
        <strain evidence="2">cv. Chardonnay</strain>
        <tissue evidence="1">Leaf</tissue>
    </source>
</reference>
<protein>
    <submittedName>
        <fullName evidence="1">Uncharacterized protein</fullName>
    </submittedName>
</protein>
<dbReference type="AlphaFoldDB" id="A0A438DRG9"/>
<dbReference type="Proteomes" id="UP000288805">
    <property type="component" value="Unassembled WGS sequence"/>
</dbReference>
<proteinExistence type="predicted"/>
<evidence type="ECO:0000313" key="1">
    <source>
        <dbReference type="EMBL" id="RVW38096.1"/>
    </source>
</evidence>